<dbReference type="AlphaFoldDB" id="A0A3N6LNP8"/>
<evidence type="ECO:0000256" key="1">
    <source>
        <dbReference type="SAM" id="MobiDB-lite"/>
    </source>
</evidence>
<feature type="region of interest" description="Disordered" evidence="1">
    <location>
        <begin position="1"/>
        <end position="48"/>
    </location>
</feature>
<comment type="caution">
    <text evidence="2">The sequence shown here is derived from an EMBL/GenBank/DDBJ whole genome shotgun (WGS) entry which is preliminary data.</text>
</comment>
<reference evidence="2 3" key="1">
    <citation type="submission" date="2018-10" db="EMBL/GenBank/DDBJ databases">
        <title>Natrarchaeobius chitinivorans gen. nov., sp. nov., and Natrarchaeobius haloalkaliphilus sp. nov., alkaliphilic, chitin-utilizing haloarchaea from hypersaline alkaline lakes.</title>
        <authorList>
            <person name="Sorokin D.Y."/>
            <person name="Elcheninov A.G."/>
            <person name="Kostrikina N.A."/>
            <person name="Bale N.J."/>
            <person name="Sinninghe Damste J.S."/>
            <person name="Khijniak T.V."/>
            <person name="Kublanov I.V."/>
            <person name="Toshchakov S.V."/>
        </authorList>
    </citation>
    <scope>NUCLEOTIDE SEQUENCE [LARGE SCALE GENOMIC DNA]</scope>
    <source>
        <strain evidence="2 3">AArcht4T</strain>
    </source>
</reference>
<dbReference type="EMBL" id="REGA01000022">
    <property type="protein sequence ID" value="RQG90973.1"/>
    <property type="molecule type" value="Genomic_DNA"/>
</dbReference>
<dbReference type="NCBIfam" id="NF033521">
    <property type="entry name" value="lasso_leader_L3"/>
    <property type="match status" value="1"/>
</dbReference>
<evidence type="ECO:0000313" key="2">
    <source>
        <dbReference type="EMBL" id="RQG90973.1"/>
    </source>
</evidence>
<name>A0A3N6LNP8_NATCH</name>
<proteinExistence type="predicted"/>
<accession>A0A3N6LNP8</accession>
<feature type="compositionally biased region" description="Polar residues" evidence="1">
    <location>
        <begin position="38"/>
        <end position="48"/>
    </location>
</feature>
<sequence length="48" mass="5343">MMSERNSKRYEAPELTEYGTVESITQQDKVGTGDDQWSDGTPLTGSVF</sequence>
<feature type="compositionally biased region" description="Basic and acidic residues" evidence="1">
    <location>
        <begin position="1"/>
        <end position="12"/>
    </location>
</feature>
<organism evidence="2 3">
    <name type="scientific">Natrarchaeobius chitinivorans</name>
    <dbReference type="NCBI Taxonomy" id="1679083"/>
    <lineage>
        <taxon>Archaea</taxon>
        <taxon>Methanobacteriati</taxon>
        <taxon>Methanobacteriota</taxon>
        <taxon>Stenosarchaea group</taxon>
        <taxon>Halobacteria</taxon>
        <taxon>Halobacteriales</taxon>
        <taxon>Natrialbaceae</taxon>
        <taxon>Natrarchaeobius</taxon>
    </lineage>
</organism>
<dbReference type="OrthoDB" id="198526at2157"/>
<dbReference type="Proteomes" id="UP000282323">
    <property type="component" value="Unassembled WGS sequence"/>
</dbReference>
<gene>
    <name evidence="2" type="ORF">EA473_19505</name>
</gene>
<evidence type="ECO:0000313" key="3">
    <source>
        <dbReference type="Proteomes" id="UP000282323"/>
    </source>
</evidence>
<keyword evidence="3" id="KW-1185">Reference proteome</keyword>
<protein>
    <submittedName>
        <fullName evidence="2">Lasso RiPP family leader peptide-containing protein</fullName>
    </submittedName>
</protein>